<name>A0A8B9F090_9PSIT</name>
<evidence type="ECO:0000313" key="3">
    <source>
        <dbReference type="Ensembl" id="ENSACOP00000001939.1"/>
    </source>
</evidence>
<protein>
    <recommendedName>
        <fullName evidence="2">KRAB domain-containing protein</fullName>
    </recommendedName>
</protein>
<reference evidence="3" key="2">
    <citation type="submission" date="2025-09" db="UniProtKB">
        <authorList>
            <consortium name="Ensembl"/>
        </authorList>
    </citation>
    <scope>IDENTIFICATION</scope>
</reference>
<organism evidence="3 4">
    <name type="scientific">Amazona collaria</name>
    <name type="common">yellow-billed parrot</name>
    <dbReference type="NCBI Taxonomy" id="241587"/>
    <lineage>
        <taxon>Eukaryota</taxon>
        <taxon>Metazoa</taxon>
        <taxon>Chordata</taxon>
        <taxon>Craniata</taxon>
        <taxon>Vertebrata</taxon>
        <taxon>Euteleostomi</taxon>
        <taxon>Archelosauria</taxon>
        <taxon>Archosauria</taxon>
        <taxon>Dinosauria</taxon>
        <taxon>Saurischia</taxon>
        <taxon>Theropoda</taxon>
        <taxon>Coelurosauria</taxon>
        <taxon>Aves</taxon>
        <taxon>Neognathae</taxon>
        <taxon>Neoaves</taxon>
        <taxon>Telluraves</taxon>
        <taxon>Australaves</taxon>
        <taxon>Psittaciformes</taxon>
        <taxon>Psittacidae</taxon>
        <taxon>Amazona</taxon>
    </lineage>
</organism>
<dbReference type="AlphaFoldDB" id="A0A8B9F090"/>
<keyword evidence="4" id="KW-1185">Reference proteome</keyword>
<evidence type="ECO:0000259" key="2">
    <source>
        <dbReference type="PROSITE" id="PS50805"/>
    </source>
</evidence>
<feature type="region of interest" description="Disordered" evidence="1">
    <location>
        <begin position="1"/>
        <end position="21"/>
    </location>
</feature>
<evidence type="ECO:0000256" key="1">
    <source>
        <dbReference type="SAM" id="MobiDB-lite"/>
    </source>
</evidence>
<evidence type="ECO:0000313" key="4">
    <source>
        <dbReference type="Proteomes" id="UP000694522"/>
    </source>
</evidence>
<sequence length="81" mass="9020">MSARRGAAAGGRRAARPRAGHGPVSLEDVWVQFSEREWRALRGWQQALHRAVMRTVLEFAKHVSGSHPSSAVTNRKCFVLL</sequence>
<dbReference type="Proteomes" id="UP000694522">
    <property type="component" value="Unplaced"/>
</dbReference>
<dbReference type="PROSITE" id="PS50805">
    <property type="entry name" value="KRAB"/>
    <property type="match status" value="1"/>
</dbReference>
<accession>A0A8B9F090</accession>
<dbReference type="Ensembl" id="ENSACOT00000002000.1">
    <property type="protein sequence ID" value="ENSACOP00000001939.1"/>
    <property type="gene ID" value="ENSACOG00000001387.1"/>
</dbReference>
<dbReference type="SUPFAM" id="SSF109640">
    <property type="entry name" value="KRAB domain (Kruppel-associated box)"/>
    <property type="match status" value="1"/>
</dbReference>
<feature type="compositionally biased region" description="Low complexity" evidence="1">
    <location>
        <begin position="1"/>
        <end position="12"/>
    </location>
</feature>
<feature type="domain" description="KRAB" evidence="2">
    <location>
        <begin position="24"/>
        <end position="81"/>
    </location>
</feature>
<reference evidence="3" key="1">
    <citation type="submission" date="2025-08" db="UniProtKB">
        <authorList>
            <consortium name="Ensembl"/>
        </authorList>
    </citation>
    <scope>IDENTIFICATION</scope>
</reference>
<dbReference type="GO" id="GO:0006355">
    <property type="term" value="P:regulation of DNA-templated transcription"/>
    <property type="evidence" value="ECO:0007669"/>
    <property type="project" value="InterPro"/>
</dbReference>
<dbReference type="InterPro" id="IPR001909">
    <property type="entry name" value="KRAB"/>
</dbReference>
<proteinExistence type="predicted"/>
<dbReference type="Pfam" id="PF01352">
    <property type="entry name" value="KRAB"/>
    <property type="match status" value="1"/>
</dbReference>
<dbReference type="InterPro" id="IPR036051">
    <property type="entry name" value="KRAB_dom_sf"/>
</dbReference>
<dbReference type="Gene3D" id="6.10.140.140">
    <property type="match status" value="1"/>
</dbReference>